<reference evidence="4" key="1">
    <citation type="submission" date="2016-05" db="EMBL/GenBank/DDBJ databases">
        <authorList>
            <person name="Naeem Raeece"/>
        </authorList>
    </citation>
    <scope>NUCLEOTIDE SEQUENCE [LARGE SCALE GENOMIC DNA]</scope>
</reference>
<dbReference type="AlphaFoldDB" id="A0A1A8VUQ8"/>
<evidence type="ECO:0000256" key="1">
    <source>
        <dbReference type="SAM" id="MobiDB-lite"/>
    </source>
</evidence>
<feature type="compositionally biased region" description="Basic residues" evidence="1">
    <location>
        <begin position="1105"/>
        <end position="1117"/>
    </location>
</feature>
<feature type="region of interest" description="Disordered" evidence="1">
    <location>
        <begin position="1093"/>
        <end position="1126"/>
    </location>
</feature>
<feature type="compositionally biased region" description="Basic and acidic residues" evidence="1">
    <location>
        <begin position="1093"/>
        <end position="1104"/>
    </location>
</feature>
<keyword evidence="2" id="KW-0732">Signal</keyword>
<dbReference type="EMBL" id="FLQV01000139">
    <property type="protein sequence ID" value="SBS82558.1"/>
    <property type="molecule type" value="Genomic_DNA"/>
</dbReference>
<proteinExistence type="predicted"/>
<accession>A0A1A8VUQ8</accession>
<evidence type="ECO:0000313" key="3">
    <source>
        <dbReference type="EMBL" id="SBS82558.1"/>
    </source>
</evidence>
<feature type="signal peptide" evidence="2">
    <location>
        <begin position="1"/>
        <end position="16"/>
    </location>
</feature>
<gene>
    <name evidence="3" type="ORF">POVCU1_007960</name>
</gene>
<protein>
    <submittedName>
        <fullName evidence="3">Rhoptry neck protein 5, putative (RON5)</fullName>
    </submittedName>
</protein>
<evidence type="ECO:0000313" key="4">
    <source>
        <dbReference type="Proteomes" id="UP000078546"/>
    </source>
</evidence>
<name>A0A1A8VUQ8_PLAOA</name>
<feature type="chain" id="PRO_5008380735" evidence="2">
    <location>
        <begin position="17"/>
        <end position="1210"/>
    </location>
</feature>
<dbReference type="Proteomes" id="UP000078546">
    <property type="component" value="Unassembled WGS sequence"/>
</dbReference>
<evidence type="ECO:0000256" key="2">
    <source>
        <dbReference type="SAM" id="SignalP"/>
    </source>
</evidence>
<sequence>MFIVPSLFLNIIGGFSQNTSDPSDVEKSKYQKAVRFLDKLNNEMIVLSTKINRELERENYKTLSNYRRASSILKESLATMHALDVIRNDKTVDFSKYTVEWYSHATLKDKYETEKSKKENMRKTKARRGAKLQQLMFPNQSSLQPQPQQALRRRCCDSLYAHDMSIRQLETDLLVQRFVTESANGTENLMKKLLKEHEGGSSNYVSPLHSDVCSQLGSLFMSYQFERTFKSAINQDLGYFKKYLPRLRFRIHTMIQRGTMILLEKSLEDALHTFKLKVAELMDKKFGFVDMCSHKCVAETVNASYDLDEYKNEFKSTNTLQRRADIVKMMMYYYRDKINNIETTADFVLIMLLYLNSATEHTEKGFIDVSSIGTTDKFNLLNTTIDRRKKVKKEKKRSFLKIAPFNFFREEPEEKSGNESIFAIDDVLKTCSLAKTSQNFSSLYEMNKELWNGIQNIYSSSYGFVESRKIKTKSFVTSKIRNVGFAFRWFYYNKGPTPNANFLVNNFSPLVSISLQLTFFLSSMIEQYESSFLANFSATLKKIFTLGTSASNPRNYTDLVSFAETDYLLRHSKADKVQRIITQSVKMLKKKFLSIPYTPTLLAQYISLFLSLWVFENEKNVSLQNPNVTRFKKLFFLSYFVHNSGPVEKAVEIIHGRCRKKTDKIVLGCIDDYGGIQKKKFLGIISRKCKPTTIPIRKRSIRKVLKVLMSSLTDPMDILKIAVDTATRCDYYSRSVSENKSKKGKSKINYDLFVKSELSLRYICANVTKKVVRKIIKDVSRMKNMSEAQNVIDQTLNSLQYLKIRNYKDKDSSISIMCPFMEGNDKSIRDLERNQITLFVHKNIGLLKILQGKILNVFKKSITTREGLRSDSAVSLKVGARKFNGFLYTGENTLHIGLSKSRKVYDGSQFVDELEILKHDGVKRIVMKGIDEENERFYVLSDNTQMSEFDYAIANPSANIVIFDGNNYVSSAALRGMGLENERIVWAGYTVGWTAEFALNTISENPRNPPYPQLSWRAHNHDHHDMRHGCHECDNSNDSPLSRPLYENGKITTLPLQFQYLMDMHGDVKGSLLASTVNFIILNKEGKAILKNTTRELSRAEQREKKKKKKKKKKRNSNKRDTNKHTVVSLQMDHKIALKHATFTLNGILNFVTKAEKGKDNEIIGSYYIKTEGGGSSSLLLLIIHAVNSMHFLKFREEFDCALSEPLHTC</sequence>
<organism evidence="3 4">
    <name type="scientific">Plasmodium ovale curtisi</name>
    <dbReference type="NCBI Taxonomy" id="864141"/>
    <lineage>
        <taxon>Eukaryota</taxon>
        <taxon>Sar</taxon>
        <taxon>Alveolata</taxon>
        <taxon>Apicomplexa</taxon>
        <taxon>Aconoidasida</taxon>
        <taxon>Haemosporida</taxon>
        <taxon>Plasmodiidae</taxon>
        <taxon>Plasmodium</taxon>
        <taxon>Plasmodium (Plasmodium)</taxon>
    </lineage>
</organism>